<organism evidence="1 2">
    <name type="scientific">Tanacetum coccineum</name>
    <dbReference type="NCBI Taxonomy" id="301880"/>
    <lineage>
        <taxon>Eukaryota</taxon>
        <taxon>Viridiplantae</taxon>
        <taxon>Streptophyta</taxon>
        <taxon>Embryophyta</taxon>
        <taxon>Tracheophyta</taxon>
        <taxon>Spermatophyta</taxon>
        <taxon>Magnoliopsida</taxon>
        <taxon>eudicotyledons</taxon>
        <taxon>Gunneridae</taxon>
        <taxon>Pentapetalae</taxon>
        <taxon>asterids</taxon>
        <taxon>campanulids</taxon>
        <taxon>Asterales</taxon>
        <taxon>Asteraceae</taxon>
        <taxon>Asteroideae</taxon>
        <taxon>Anthemideae</taxon>
        <taxon>Anthemidinae</taxon>
        <taxon>Tanacetum</taxon>
    </lineage>
</organism>
<dbReference type="EMBL" id="BQNB010011489">
    <property type="protein sequence ID" value="GJS91236.1"/>
    <property type="molecule type" value="Genomic_DNA"/>
</dbReference>
<gene>
    <name evidence="1" type="ORF">Tco_0773872</name>
</gene>
<dbReference type="Proteomes" id="UP001151760">
    <property type="component" value="Unassembled WGS sequence"/>
</dbReference>
<comment type="caution">
    <text evidence="1">The sequence shown here is derived from an EMBL/GenBank/DDBJ whole genome shotgun (WGS) entry which is preliminary data.</text>
</comment>
<evidence type="ECO:0000313" key="2">
    <source>
        <dbReference type="Proteomes" id="UP001151760"/>
    </source>
</evidence>
<reference evidence="1" key="2">
    <citation type="submission" date="2022-01" db="EMBL/GenBank/DDBJ databases">
        <authorList>
            <person name="Yamashiro T."/>
            <person name="Shiraishi A."/>
            <person name="Satake H."/>
            <person name="Nakayama K."/>
        </authorList>
    </citation>
    <scope>NUCLEOTIDE SEQUENCE</scope>
</reference>
<sequence>MENMRRGRDTLSLCYIKRIISESREKYDVLFRRIKEVLRAIANVEDSKEVFEAIKYGTEAMKDKMITIEKVQHSFDELDETIDS</sequence>
<evidence type="ECO:0000313" key="1">
    <source>
        <dbReference type="EMBL" id="GJS91236.1"/>
    </source>
</evidence>
<proteinExistence type="predicted"/>
<keyword evidence="2" id="KW-1185">Reference proteome</keyword>
<protein>
    <submittedName>
        <fullName evidence="1">Uncharacterized protein</fullName>
    </submittedName>
</protein>
<accession>A0ABQ4ZNA9</accession>
<reference evidence="1" key="1">
    <citation type="journal article" date="2022" name="Int. J. Mol. Sci.">
        <title>Draft Genome of Tanacetum Coccineum: Genomic Comparison of Closely Related Tanacetum-Family Plants.</title>
        <authorList>
            <person name="Yamashiro T."/>
            <person name="Shiraishi A."/>
            <person name="Nakayama K."/>
            <person name="Satake H."/>
        </authorList>
    </citation>
    <scope>NUCLEOTIDE SEQUENCE</scope>
</reference>
<name>A0ABQ4ZNA9_9ASTR</name>